<evidence type="ECO:0000259" key="4">
    <source>
        <dbReference type="PROSITE" id="PS51077"/>
    </source>
</evidence>
<reference evidence="7" key="1">
    <citation type="journal article" date="2019" name="Int. J. Syst. Evol. Microbiol.">
        <title>The Global Catalogue of Microorganisms (GCM) 10K type strain sequencing project: providing services to taxonomists for standard genome sequencing and annotation.</title>
        <authorList>
            <consortium name="The Broad Institute Genomics Platform"/>
            <consortium name="The Broad Institute Genome Sequencing Center for Infectious Disease"/>
            <person name="Wu L."/>
            <person name="Ma J."/>
        </authorList>
    </citation>
    <scope>NUCLEOTIDE SEQUENCE [LARGE SCALE GENOMIC DNA]</scope>
    <source>
        <strain evidence="7">KCTC 42087</strain>
    </source>
</reference>
<feature type="domain" description="IclR-ED" evidence="5">
    <location>
        <begin position="60"/>
        <end position="224"/>
    </location>
</feature>
<dbReference type="PROSITE" id="PS51077">
    <property type="entry name" value="HTH_ICLR"/>
    <property type="match status" value="1"/>
</dbReference>
<dbReference type="InterPro" id="IPR005471">
    <property type="entry name" value="Tscrpt_reg_IclR_N"/>
</dbReference>
<name>A0ABW1AA69_9ACTN</name>
<keyword evidence="1" id="KW-0805">Transcription regulation</keyword>
<gene>
    <name evidence="6" type="ORF">ACFPZN_35070</name>
</gene>
<keyword evidence="3" id="KW-0804">Transcription</keyword>
<dbReference type="SUPFAM" id="SSF55781">
    <property type="entry name" value="GAF domain-like"/>
    <property type="match status" value="1"/>
</dbReference>
<dbReference type="InterPro" id="IPR036388">
    <property type="entry name" value="WH-like_DNA-bd_sf"/>
</dbReference>
<dbReference type="RefSeq" id="WP_378286684.1">
    <property type="nucleotide sequence ID" value="NZ_JBHSON010000060.1"/>
</dbReference>
<dbReference type="Pfam" id="PF01614">
    <property type="entry name" value="IclR_C"/>
    <property type="match status" value="1"/>
</dbReference>
<dbReference type="Gene3D" id="1.10.10.10">
    <property type="entry name" value="Winged helix-like DNA-binding domain superfamily/Winged helix DNA-binding domain"/>
    <property type="match status" value="1"/>
</dbReference>
<dbReference type="EMBL" id="JBHSON010000060">
    <property type="protein sequence ID" value="MFC5750869.1"/>
    <property type="molecule type" value="Genomic_DNA"/>
</dbReference>
<proteinExistence type="predicted"/>
<evidence type="ECO:0000256" key="1">
    <source>
        <dbReference type="ARBA" id="ARBA00023015"/>
    </source>
</evidence>
<feature type="domain" description="HTH iclR-type" evidence="4">
    <location>
        <begin position="1"/>
        <end position="59"/>
    </location>
</feature>
<dbReference type="PANTHER" id="PTHR30136:SF24">
    <property type="entry name" value="HTH-TYPE TRANSCRIPTIONAL REPRESSOR ALLR"/>
    <property type="match status" value="1"/>
</dbReference>
<dbReference type="Pfam" id="PF09339">
    <property type="entry name" value="HTH_IclR"/>
    <property type="match status" value="1"/>
</dbReference>
<keyword evidence="7" id="KW-1185">Reference proteome</keyword>
<dbReference type="InterPro" id="IPR029016">
    <property type="entry name" value="GAF-like_dom_sf"/>
</dbReference>
<dbReference type="Proteomes" id="UP001596074">
    <property type="component" value="Unassembled WGS sequence"/>
</dbReference>
<organism evidence="6 7">
    <name type="scientific">Actinomadura rugatobispora</name>
    <dbReference type="NCBI Taxonomy" id="1994"/>
    <lineage>
        <taxon>Bacteria</taxon>
        <taxon>Bacillati</taxon>
        <taxon>Actinomycetota</taxon>
        <taxon>Actinomycetes</taxon>
        <taxon>Streptosporangiales</taxon>
        <taxon>Thermomonosporaceae</taxon>
        <taxon>Actinomadura</taxon>
    </lineage>
</organism>
<dbReference type="SMART" id="SM00346">
    <property type="entry name" value="HTH_ICLR"/>
    <property type="match status" value="1"/>
</dbReference>
<dbReference type="Gene3D" id="3.30.450.40">
    <property type="match status" value="1"/>
</dbReference>
<sequence>MLQGAFAVLQQVATRGEAGLSELAAATGVPKATVHRLLDQLVGLGIVHRGPGGRYRVGVRAFCLGQAWDPAPVLRSAAAAPVRRLAAATGDSVCLAVMESADAVTVAGMFGRADEVISLRPGEVLPPATATEAVISAARPALTVPRGSSRAEWGRRVRYARDHGYAFDLETTAVPVACVAAPVRAPGGTVVAAVGVVVLEPRRLRELAAPVRDTADKISANLGRVPGAGRVLAPLAGMENC</sequence>
<dbReference type="PROSITE" id="PS51078">
    <property type="entry name" value="ICLR_ED"/>
    <property type="match status" value="1"/>
</dbReference>
<dbReference type="PANTHER" id="PTHR30136">
    <property type="entry name" value="HELIX-TURN-HELIX TRANSCRIPTIONAL REGULATOR, ICLR FAMILY"/>
    <property type="match status" value="1"/>
</dbReference>
<evidence type="ECO:0000259" key="5">
    <source>
        <dbReference type="PROSITE" id="PS51078"/>
    </source>
</evidence>
<dbReference type="InterPro" id="IPR014757">
    <property type="entry name" value="Tscrpt_reg_IclR_C"/>
</dbReference>
<keyword evidence="2" id="KW-0238">DNA-binding</keyword>
<evidence type="ECO:0000256" key="3">
    <source>
        <dbReference type="ARBA" id="ARBA00023163"/>
    </source>
</evidence>
<comment type="caution">
    <text evidence="6">The sequence shown here is derived from an EMBL/GenBank/DDBJ whole genome shotgun (WGS) entry which is preliminary data.</text>
</comment>
<evidence type="ECO:0000313" key="6">
    <source>
        <dbReference type="EMBL" id="MFC5750869.1"/>
    </source>
</evidence>
<dbReference type="InterPro" id="IPR050707">
    <property type="entry name" value="HTH_MetabolicPath_Reg"/>
</dbReference>
<protein>
    <submittedName>
        <fullName evidence="6">IclR family transcriptional regulator</fullName>
    </submittedName>
</protein>
<dbReference type="SUPFAM" id="SSF46785">
    <property type="entry name" value="Winged helix' DNA-binding domain"/>
    <property type="match status" value="1"/>
</dbReference>
<accession>A0ABW1AA69</accession>
<dbReference type="InterPro" id="IPR036390">
    <property type="entry name" value="WH_DNA-bd_sf"/>
</dbReference>
<evidence type="ECO:0000313" key="7">
    <source>
        <dbReference type="Proteomes" id="UP001596074"/>
    </source>
</evidence>
<evidence type="ECO:0000256" key="2">
    <source>
        <dbReference type="ARBA" id="ARBA00023125"/>
    </source>
</evidence>